<dbReference type="Pfam" id="PF13184">
    <property type="entry name" value="KH_NusA_1st"/>
    <property type="match status" value="1"/>
</dbReference>
<dbReference type="SMART" id="SM00322">
    <property type="entry name" value="KH"/>
    <property type="match status" value="2"/>
</dbReference>
<dbReference type="InterPro" id="IPR003029">
    <property type="entry name" value="S1_domain"/>
</dbReference>
<proteinExistence type="inferred from homology"/>
<evidence type="ECO:0000256" key="5">
    <source>
        <dbReference type="ARBA" id="ARBA00023015"/>
    </source>
</evidence>
<keyword evidence="6 7" id="KW-0804">Transcription</keyword>
<accession>A0ABZ2GXP1</accession>
<dbReference type="NCBIfam" id="TIGR01953">
    <property type="entry name" value="NusA"/>
    <property type="match status" value="1"/>
</dbReference>
<keyword evidence="1 7" id="KW-0806">Transcription termination</keyword>
<name>A0ABZ2GXP1_9GAMM</name>
<comment type="function">
    <text evidence="7">Participates in both transcription termination and antitermination.</text>
</comment>
<organism evidence="9 10">
    <name type="scientific">Candidatus Legionella polyplacis</name>
    <dbReference type="NCBI Taxonomy" id="2005262"/>
    <lineage>
        <taxon>Bacteria</taxon>
        <taxon>Pseudomonadati</taxon>
        <taxon>Pseudomonadota</taxon>
        <taxon>Gammaproteobacteria</taxon>
        <taxon>Legionellales</taxon>
        <taxon>Legionellaceae</taxon>
        <taxon>Legionella</taxon>
    </lineage>
</organism>
<feature type="domain" description="S1 motif" evidence="8">
    <location>
        <begin position="137"/>
        <end position="202"/>
    </location>
</feature>
<protein>
    <recommendedName>
        <fullName evidence="7">Transcription termination/antitermination protein NusA</fullName>
    </recommendedName>
</protein>
<evidence type="ECO:0000256" key="2">
    <source>
        <dbReference type="ARBA" id="ARBA00022490"/>
    </source>
</evidence>
<evidence type="ECO:0000313" key="9">
    <source>
        <dbReference type="EMBL" id="WWR12197.1"/>
    </source>
</evidence>
<dbReference type="InterPro" id="IPR010995">
    <property type="entry name" value="DNA_repair_Rad51/TF_NusA_a-hlx"/>
</dbReference>
<dbReference type="Gene3D" id="3.30.300.20">
    <property type="match status" value="2"/>
</dbReference>
<dbReference type="InterPro" id="IPR012340">
    <property type="entry name" value="NA-bd_OB-fold"/>
</dbReference>
<dbReference type="InterPro" id="IPR036555">
    <property type="entry name" value="NusA_N_sf"/>
</dbReference>
<evidence type="ECO:0000256" key="6">
    <source>
        <dbReference type="ARBA" id="ARBA00023163"/>
    </source>
</evidence>
<dbReference type="Pfam" id="PF00575">
    <property type="entry name" value="S1"/>
    <property type="match status" value="1"/>
</dbReference>
<evidence type="ECO:0000256" key="7">
    <source>
        <dbReference type="HAMAP-Rule" id="MF_00945"/>
    </source>
</evidence>
<dbReference type="Proteomes" id="UP001360424">
    <property type="component" value="Chromosome"/>
</dbReference>
<dbReference type="SUPFAM" id="SSF69705">
    <property type="entry name" value="Transcription factor NusA, N-terminal domain"/>
    <property type="match status" value="1"/>
</dbReference>
<keyword evidence="4 7" id="KW-0694">RNA-binding</keyword>
<gene>
    <name evidence="7 9" type="primary">nusA</name>
    <name evidence="9" type="ORF">RQL38_01015</name>
</gene>
<comment type="subcellular location">
    <subcellularLocation>
        <location evidence="7">Cytoplasm</location>
    </subcellularLocation>
</comment>
<keyword evidence="2 7" id="KW-0963">Cytoplasm</keyword>
<dbReference type="CDD" id="cd22529">
    <property type="entry name" value="KH-II_NusA_rpt2"/>
    <property type="match status" value="1"/>
</dbReference>
<evidence type="ECO:0000313" key="10">
    <source>
        <dbReference type="Proteomes" id="UP001360424"/>
    </source>
</evidence>
<dbReference type="PANTHER" id="PTHR22648:SF0">
    <property type="entry name" value="TRANSCRIPTION TERMINATION_ANTITERMINATION PROTEIN NUSA"/>
    <property type="match status" value="1"/>
</dbReference>
<dbReference type="SMART" id="SM00316">
    <property type="entry name" value="S1"/>
    <property type="match status" value="1"/>
</dbReference>
<dbReference type="InterPro" id="IPR015946">
    <property type="entry name" value="KH_dom-like_a/b"/>
</dbReference>
<dbReference type="Pfam" id="PF26594">
    <property type="entry name" value="KH_NusA_2nd"/>
    <property type="match status" value="1"/>
</dbReference>
<dbReference type="CDD" id="cd02134">
    <property type="entry name" value="KH-II_NusA_rpt1"/>
    <property type="match status" value="1"/>
</dbReference>
<dbReference type="NCBIfam" id="TIGR01954">
    <property type="entry name" value="nusA_Cterm_rpt"/>
    <property type="match status" value="1"/>
</dbReference>
<dbReference type="InterPro" id="IPR010213">
    <property type="entry name" value="TF_NusA"/>
</dbReference>
<dbReference type="EMBL" id="CP135136">
    <property type="protein sequence ID" value="WWR12197.1"/>
    <property type="molecule type" value="Genomic_DNA"/>
</dbReference>
<evidence type="ECO:0000256" key="3">
    <source>
        <dbReference type="ARBA" id="ARBA00022814"/>
    </source>
</evidence>
<evidence type="ECO:0000256" key="4">
    <source>
        <dbReference type="ARBA" id="ARBA00022884"/>
    </source>
</evidence>
<dbReference type="Gene3D" id="1.10.150.20">
    <property type="entry name" value="5' to 3' exonuclease, C-terminal subdomain"/>
    <property type="match status" value="2"/>
</dbReference>
<dbReference type="InterPro" id="IPR025249">
    <property type="entry name" value="TF_NusA_KH_1st"/>
</dbReference>
<dbReference type="PROSITE" id="PS50084">
    <property type="entry name" value="KH_TYPE_1"/>
    <property type="match status" value="1"/>
</dbReference>
<dbReference type="InterPro" id="IPR009019">
    <property type="entry name" value="KH_sf_prok-type"/>
</dbReference>
<dbReference type="HAMAP" id="MF_00945_B">
    <property type="entry name" value="NusA_B"/>
    <property type="match status" value="1"/>
</dbReference>
<dbReference type="InterPro" id="IPR004087">
    <property type="entry name" value="KH_dom"/>
</dbReference>
<evidence type="ECO:0000259" key="8">
    <source>
        <dbReference type="PROSITE" id="PS50126"/>
    </source>
</evidence>
<dbReference type="PROSITE" id="PS50126">
    <property type="entry name" value="S1"/>
    <property type="match status" value="1"/>
</dbReference>
<dbReference type="InterPro" id="IPR013735">
    <property type="entry name" value="TF_NusA_N"/>
</dbReference>
<keyword evidence="3 7" id="KW-0889">Transcription antitermination</keyword>
<dbReference type="Gene3D" id="3.30.1480.10">
    <property type="entry name" value="NusA, N-terminal domain"/>
    <property type="match status" value="1"/>
</dbReference>
<dbReference type="SUPFAM" id="SSF54814">
    <property type="entry name" value="Prokaryotic type KH domain (KH-domain type II)"/>
    <property type="match status" value="2"/>
</dbReference>
<dbReference type="InterPro" id="IPR058582">
    <property type="entry name" value="KH_NusA_2nd"/>
</dbReference>
<dbReference type="InterPro" id="IPR030842">
    <property type="entry name" value="TF_NusA_bacterial"/>
</dbReference>
<dbReference type="Gene3D" id="2.40.50.140">
    <property type="entry name" value="Nucleic acid-binding proteins"/>
    <property type="match status" value="1"/>
</dbReference>
<dbReference type="InterPro" id="IPR010214">
    <property type="entry name" value="Tscrpt_termin_fac_NusA_C_rpt"/>
</dbReference>
<dbReference type="RefSeq" id="WP_338521892.1">
    <property type="nucleotide sequence ID" value="NZ_CP135136.1"/>
</dbReference>
<sequence length="498" mass="55704">MSKELLLVAEALSNAKGVHRDVVLQAIQLALESATRKFSDKDINVRVQLDSKTGEYKTFRFWEVVSDENLEFPEKQIVLSKAKEYVPRVELGGIIEELMPCVKFGRIAAQTAKQIIIQKVREAERKQIIDQFSDKLGQLVYGTVKKVTRDSIIVDLGGKAEAYMSRNEILPNEVFRPNDKVRAYLYDIVSQIRGPQLFVSRTRDGMLIELFKIEVPEIGENIITIKASAREPGNRSKIAVKTNDGRIDPVGACVGMRGSRVQAISSELSGERVDIILWDDNPAQLVINAMAPAEVTSIVVDEDAHSMDLAVKKEQLSQAIGRNGQNVKLASQLTGWSLNVMTIEDFNNKGKEESNTIVNFFMSNLCINEKIARLLVDHGFSLLEEIAYLPKEELLVISGLNEEIVDNLKKHAHNVLLTKALASEEFKECSKENKVLSSELLGMQGMTKEIANYLLSIGITTMDKLAECSVDELFNLKNGMTEKKAADLIMQARKSWFE</sequence>
<keyword evidence="10" id="KW-1185">Reference proteome</keyword>
<comment type="similarity">
    <text evidence="7">Belongs to the NusA family.</text>
</comment>
<dbReference type="CDD" id="cd04455">
    <property type="entry name" value="S1_NusA"/>
    <property type="match status" value="1"/>
</dbReference>
<comment type="subunit">
    <text evidence="7">Monomer. Binds directly to the core enzyme of the DNA-dependent RNA polymerase and to nascent RNA.</text>
</comment>
<dbReference type="Pfam" id="PF08529">
    <property type="entry name" value="NusA_N"/>
    <property type="match status" value="1"/>
</dbReference>
<keyword evidence="5 7" id="KW-0805">Transcription regulation</keyword>
<dbReference type="SUPFAM" id="SSF47794">
    <property type="entry name" value="Rad51 N-terminal domain-like"/>
    <property type="match status" value="2"/>
</dbReference>
<dbReference type="SUPFAM" id="SSF50249">
    <property type="entry name" value="Nucleic acid-binding proteins"/>
    <property type="match status" value="1"/>
</dbReference>
<evidence type="ECO:0000256" key="1">
    <source>
        <dbReference type="ARBA" id="ARBA00022472"/>
    </source>
</evidence>
<dbReference type="PANTHER" id="PTHR22648">
    <property type="entry name" value="TRANSCRIPTION TERMINATION FACTOR NUSA"/>
    <property type="match status" value="1"/>
</dbReference>
<reference evidence="9" key="1">
    <citation type="submission" date="2023-09" db="EMBL/GenBank/DDBJ databases">
        <title>Genomes of two closely related lineages of the louse Polyplax serrata with different host specificities.</title>
        <authorList>
            <person name="Martinu J."/>
            <person name="Tarabai H."/>
            <person name="Stefka J."/>
            <person name="Hypsa V."/>
        </authorList>
    </citation>
    <scope>NUCLEOTIDE SEQUENCE [LARGE SCALE GENOMIC DNA]</scope>
    <source>
        <strain evidence="9">HR10_N</strain>
    </source>
</reference>
<dbReference type="Pfam" id="PF14520">
    <property type="entry name" value="HHH_5"/>
    <property type="match status" value="2"/>
</dbReference>